<dbReference type="CTD" id="117366"/>
<keyword evidence="1" id="KW-0812">Transmembrane</keyword>
<organism evidence="2 3">
    <name type="scientific">Dermatophagoides pteronyssinus</name>
    <name type="common">European house dust mite</name>
    <dbReference type="NCBI Taxonomy" id="6956"/>
    <lineage>
        <taxon>Eukaryota</taxon>
        <taxon>Metazoa</taxon>
        <taxon>Ecdysozoa</taxon>
        <taxon>Arthropoda</taxon>
        <taxon>Chelicerata</taxon>
        <taxon>Arachnida</taxon>
        <taxon>Acari</taxon>
        <taxon>Acariformes</taxon>
        <taxon>Sarcoptiformes</taxon>
        <taxon>Astigmata</taxon>
        <taxon>Psoroptidia</taxon>
        <taxon>Analgoidea</taxon>
        <taxon>Pyroglyphidae</taxon>
        <taxon>Dermatophagoidinae</taxon>
        <taxon>Dermatophagoides</taxon>
    </lineage>
</organism>
<reference evidence="3" key="1">
    <citation type="submission" date="2025-08" db="UniProtKB">
        <authorList>
            <consortium name="RefSeq"/>
        </authorList>
    </citation>
    <scope>IDENTIFICATION</scope>
    <source>
        <strain evidence="3">Airmid</strain>
    </source>
</reference>
<dbReference type="InterPro" id="IPR007720">
    <property type="entry name" value="PigQ/GPI1"/>
</dbReference>
<feature type="transmembrane region" description="Helical" evidence="1">
    <location>
        <begin position="612"/>
        <end position="632"/>
    </location>
</feature>
<feature type="transmembrane region" description="Helical" evidence="1">
    <location>
        <begin position="505"/>
        <end position="526"/>
    </location>
</feature>
<feature type="transmembrane region" description="Helical" evidence="1">
    <location>
        <begin position="466"/>
        <end position="493"/>
    </location>
</feature>
<dbReference type="OrthoDB" id="70250at2759"/>
<proteinExistence type="predicted"/>
<feature type="transmembrane region" description="Helical" evidence="1">
    <location>
        <begin position="295"/>
        <end position="319"/>
    </location>
</feature>
<evidence type="ECO:0000313" key="3">
    <source>
        <dbReference type="RefSeq" id="XP_027203208.1"/>
    </source>
</evidence>
<dbReference type="Pfam" id="PF05024">
    <property type="entry name" value="Gpi1"/>
    <property type="match status" value="1"/>
</dbReference>
<dbReference type="GO" id="GO:0016020">
    <property type="term" value="C:membrane"/>
    <property type="evidence" value="ECO:0007669"/>
    <property type="project" value="InterPro"/>
</dbReference>
<protein>
    <submittedName>
        <fullName evidence="3">N-acetylglucosaminyl-phosphatidylinositol biosynthetic protein gpi1-like isoform X1</fullName>
    </submittedName>
</protein>
<dbReference type="GO" id="GO:0005783">
    <property type="term" value="C:endoplasmic reticulum"/>
    <property type="evidence" value="ECO:0007669"/>
    <property type="project" value="TreeGrafter"/>
</dbReference>
<feature type="transmembrane region" description="Helical" evidence="1">
    <location>
        <begin position="422"/>
        <end position="446"/>
    </location>
</feature>
<dbReference type="PANTHER" id="PTHR21329">
    <property type="entry name" value="PHOSPHATIDYLINOSITOL N-ACETYLGLUCOSAMINYLTRANSFERASE SUBUNIT Q-RELATED"/>
    <property type="match status" value="1"/>
</dbReference>
<dbReference type="InParanoid" id="A0A6P6YCN0"/>
<name>A0A6P6YCN0_DERPT</name>
<dbReference type="PANTHER" id="PTHR21329:SF3">
    <property type="entry name" value="PHOSPHATIDYLINOSITOL N-ACETYLGLUCOSAMINYLTRANSFERASE SUBUNIT Q"/>
    <property type="match status" value="1"/>
</dbReference>
<dbReference type="AlphaFoldDB" id="A0A6P6YCN0"/>
<keyword evidence="2" id="KW-1185">Reference proteome</keyword>
<feature type="transmembrane region" description="Helical" evidence="1">
    <location>
        <begin position="247"/>
        <end position="274"/>
    </location>
</feature>
<dbReference type="RefSeq" id="XP_027203208.1">
    <property type="nucleotide sequence ID" value="XM_027347407.1"/>
</dbReference>
<keyword evidence="1" id="KW-0472">Membrane</keyword>
<dbReference type="KEGG" id="dpte:113797087"/>
<sequence length="634" mass="74983">MDQLEWINIFIPDRLTNMVGNDDDDDDIMDGLLFGHYERSIDGHGFNVSITAVTRKSKSLDRQSIKTNDVIDNLVCLGRMNLLNHDCSDTGHMNGKKISFCSIYMELNLLYKTDSNNDNENDNHESLPFDLKSIRIMGKPFTDRDKVSFILYDTYRLMRCQSFDIYRPGNRIEFLSFVLRSLYDTSIVYENKKQMKYENSLNDYMIESQLSTTFIYHYAQAKRLNRSAICDERFDNCEQKTLRSPYLILYLFWLFDLMDMITFHKSLFIAQLKFRLLQIRYIWNLMKQSPSKQSLSLGNLLFAIIFDHILGILATWLIFKYTNQSHLMQLVDTNVGLLVNKINNMLVLLQSMPAGLKLNQPFNDAISQVMFYHIYLWQNYMLIFQSLFPAIMIFAFYFGIFGITFTISLLCDLFNMITIHIYCFYGYTSRVYNFQSAGIISLWRLFRGKKYNPLRDRIDSYSYENVHLFIGTILFTVFIFLLPTVLMYYVVMLIFRLITIAIKQFLFFFIDFLSTIPLYTVWLWLINSEIVSGRIYFRRLSHQDSENGNKFAVFRMETLPDSFGNLFNGQSDCVARKLKQFLLANSYRNEPSFKWNQFFCDVLLGRNIGQNIPYWFSFLLISVSLCLFYRFFES</sequence>
<dbReference type="GO" id="GO:0006506">
    <property type="term" value="P:GPI anchor biosynthetic process"/>
    <property type="evidence" value="ECO:0007669"/>
    <property type="project" value="InterPro"/>
</dbReference>
<keyword evidence="1" id="KW-1133">Transmembrane helix</keyword>
<dbReference type="OMA" id="MNSRTIC"/>
<feature type="transmembrane region" description="Helical" evidence="1">
    <location>
        <begin position="387"/>
        <end position="410"/>
    </location>
</feature>
<accession>A0A6P6YCN0</accession>
<evidence type="ECO:0000256" key="1">
    <source>
        <dbReference type="SAM" id="Phobius"/>
    </source>
</evidence>
<dbReference type="Proteomes" id="UP000515146">
    <property type="component" value="Unplaced"/>
</dbReference>
<evidence type="ECO:0000313" key="2">
    <source>
        <dbReference type="Proteomes" id="UP000515146"/>
    </source>
</evidence>
<gene>
    <name evidence="3" type="primary">LOC113797087</name>
</gene>